<dbReference type="SMART" id="SM00460">
    <property type="entry name" value="TGc"/>
    <property type="match status" value="1"/>
</dbReference>
<dbReference type="PANTHER" id="PTHR42736:SF1">
    <property type="entry name" value="PROTEIN-GLUTAMINE GAMMA-GLUTAMYLTRANSFERASE"/>
    <property type="match status" value="1"/>
</dbReference>
<feature type="transmembrane region" description="Helical" evidence="2">
    <location>
        <begin position="157"/>
        <end position="176"/>
    </location>
</feature>
<dbReference type="InterPro" id="IPR052901">
    <property type="entry name" value="Bact_TGase-like"/>
</dbReference>
<evidence type="ECO:0000256" key="1">
    <source>
        <dbReference type="SAM" id="MobiDB-lite"/>
    </source>
</evidence>
<dbReference type="AlphaFoldDB" id="A0A1M6MP08"/>
<feature type="region of interest" description="Disordered" evidence="1">
    <location>
        <begin position="596"/>
        <end position="622"/>
    </location>
</feature>
<sequence>MRRKPSVFLLEDTAYRQRNSRARGLELVVSLLLAAGVLLSFFSLYSSLPGWWILPAAGMLSMTALTLSRERGGTEIIVYAVTAAVVAGVLVMNGSGVFRGLLYMLNQTITAWNVQFESYTTLFALSSIRDTDRLMFGVVLVLFSMVILHRLIYKRALFLTTVLVYAVLFVTVLLGISQGVGAVLLLITGWLLFWSTDTLVHQGVTKTAALMAGVILLLAGIVSATENYQAVKAVSECRQEIVDRVDEIRFGDDTLPQGDLTEADQLVGDDTERLRLSFENAQEMYLRGYVGSEYQKTGWEPLSEGAYSTEQSAGMLKWLESQKFSPVSQYVGYETAKSGERPELSEVSVENTGAYRRYAYAPYEAGEIRAGSVEPEFDWQYRSGALFGMRDYLFTSAKTEVPEELMAASGTDSGDSAQYNDAENVYCAFVKDNYLAVDADEKQRLRDLFFAGQDIENWNIYQVTNQIRVVLQETASYSETPYRYTGEEDFIAWFLERAKVGNASYFATAATMAYRAAEIPARYVEGYYLSETSADKLNGSKKQSVELTGKDAHAWTEIYIDGIGWMPVEVVPGFYYAEYTTQQVLDMPQTTVAVTNQEEQDELHGSTTDQIESMDPKKEQKDTPVRKTLRVVGILLAAAILLELVLLLIQMQQKLRNLIYEKKIRQSDDKAAAAALYDRVSRILRIDRVPGDSAFPYERKEDIAETYAAIDEADYTRFLSIVQKVRFGGSGLRANEIKAMRTFVEKLTAASYENAGKRKKLLMKFWYCV</sequence>
<keyword evidence="2" id="KW-0472">Membrane</keyword>
<dbReference type="InterPro" id="IPR038765">
    <property type="entry name" value="Papain-like_cys_pep_sf"/>
</dbReference>
<dbReference type="InterPro" id="IPR002931">
    <property type="entry name" value="Transglutaminase-like"/>
</dbReference>
<evidence type="ECO:0000313" key="4">
    <source>
        <dbReference type="EMBL" id="SHJ85159.1"/>
    </source>
</evidence>
<name>A0A1M6MP08_9FIRM</name>
<keyword evidence="2" id="KW-1133">Transmembrane helix</keyword>
<feature type="transmembrane region" description="Helical" evidence="2">
    <location>
        <begin position="76"/>
        <end position="98"/>
    </location>
</feature>
<evidence type="ECO:0000256" key="2">
    <source>
        <dbReference type="SAM" id="Phobius"/>
    </source>
</evidence>
<dbReference type="GO" id="GO:0006508">
    <property type="term" value="P:proteolysis"/>
    <property type="evidence" value="ECO:0007669"/>
    <property type="project" value="UniProtKB-KW"/>
</dbReference>
<proteinExistence type="predicted"/>
<feature type="transmembrane region" description="Helical" evidence="2">
    <location>
        <begin position="25"/>
        <end position="45"/>
    </location>
</feature>
<evidence type="ECO:0000259" key="3">
    <source>
        <dbReference type="SMART" id="SM00460"/>
    </source>
</evidence>
<dbReference type="EMBL" id="FQZY01000019">
    <property type="protein sequence ID" value="SHJ85159.1"/>
    <property type="molecule type" value="Genomic_DNA"/>
</dbReference>
<dbReference type="Gene3D" id="3.10.620.30">
    <property type="match status" value="1"/>
</dbReference>
<evidence type="ECO:0000313" key="5">
    <source>
        <dbReference type="Proteomes" id="UP000184301"/>
    </source>
</evidence>
<dbReference type="OrthoDB" id="9804872at2"/>
<dbReference type="Proteomes" id="UP000184301">
    <property type="component" value="Unassembled WGS sequence"/>
</dbReference>
<protein>
    <submittedName>
        <fullName evidence="4">Transglutaminase-like enzyme, putative cysteine protease</fullName>
    </submittedName>
</protein>
<dbReference type="STRING" id="1121950.SAMN02745243_01553"/>
<keyword evidence="5" id="KW-1185">Reference proteome</keyword>
<keyword evidence="4" id="KW-0378">Hydrolase</keyword>
<gene>
    <name evidence="4" type="ORF">SAMN02745243_01553</name>
</gene>
<accession>A0A1M6MP08</accession>
<dbReference type="SUPFAM" id="SSF54001">
    <property type="entry name" value="Cysteine proteinases"/>
    <property type="match status" value="1"/>
</dbReference>
<keyword evidence="2" id="KW-0812">Transmembrane</keyword>
<dbReference type="RefSeq" id="WP_073107964.1">
    <property type="nucleotide sequence ID" value="NZ_FQZY01000019.1"/>
</dbReference>
<feature type="transmembrane region" description="Helical" evidence="2">
    <location>
        <begin position="207"/>
        <end position="225"/>
    </location>
</feature>
<dbReference type="GO" id="GO:0008233">
    <property type="term" value="F:peptidase activity"/>
    <property type="evidence" value="ECO:0007669"/>
    <property type="project" value="UniProtKB-KW"/>
</dbReference>
<feature type="transmembrane region" description="Helical" evidence="2">
    <location>
        <begin position="51"/>
        <end position="69"/>
    </location>
</feature>
<keyword evidence="4" id="KW-0645">Protease</keyword>
<feature type="domain" description="Transglutaminase-like" evidence="3">
    <location>
        <begin position="495"/>
        <end position="572"/>
    </location>
</feature>
<dbReference type="Pfam" id="PF01841">
    <property type="entry name" value="Transglut_core"/>
    <property type="match status" value="1"/>
</dbReference>
<dbReference type="PANTHER" id="PTHR42736">
    <property type="entry name" value="PROTEIN-GLUTAMINE GAMMA-GLUTAMYLTRANSFERASE"/>
    <property type="match status" value="1"/>
</dbReference>
<reference evidence="4 5" key="1">
    <citation type="submission" date="2016-11" db="EMBL/GenBank/DDBJ databases">
        <authorList>
            <person name="Jaros S."/>
            <person name="Januszkiewicz K."/>
            <person name="Wedrychowicz H."/>
        </authorList>
    </citation>
    <scope>NUCLEOTIDE SEQUENCE [LARGE SCALE GENOMIC DNA]</scope>
    <source>
        <strain evidence="4 5">DSM 15480</strain>
    </source>
</reference>
<feature type="transmembrane region" description="Helical" evidence="2">
    <location>
        <begin position="629"/>
        <end position="649"/>
    </location>
</feature>
<organism evidence="4 5">
    <name type="scientific">Hespellia stercorisuis DSM 15480</name>
    <dbReference type="NCBI Taxonomy" id="1121950"/>
    <lineage>
        <taxon>Bacteria</taxon>
        <taxon>Bacillati</taxon>
        <taxon>Bacillota</taxon>
        <taxon>Clostridia</taxon>
        <taxon>Lachnospirales</taxon>
        <taxon>Lachnospiraceae</taxon>
        <taxon>Hespellia</taxon>
    </lineage>
</organism>
<feature type="transmembrane region" description="Helical" evidence="2">
    <location>
        <begin position="134"/>
        <end position="152"/>
    </location>
</feature>